<feature type="transmembrane region" description="Helical" evidence="11">
    <location>
        <begin position="170"/>
        <end position="190"/>
    </location>
</feature>
<organism evidence="13 14">
    <name type="scientific">Prototheca wickerhamii</name>
    <dbReference type="NCBI Taxonomy" id="3111"/>
    <lineage>
        <taxon>Eukaryota</taxon>
        <taxon>Viridiplantae</taxon>
        <taxon>Chlorophyta</taxon>
        <taxon>core chlorophytes</taxon>
        <taxon>Trebouxiophyceae</taxon>
        <taxon>Chlorellales</taxon>
        <taxon>Chlorellaceae</taxon>
        <taxon>Prototheca</taxon>
    </lineage>
</organism>
<feature type="transmembrane region" description="Helical" evidence="11">
    <location>
        <begin position="303"/>
        <end position="322"/>
    </location>
</feature>
<dbReference type="InterPro" id="IPR024766">
    <property type="entry name" value="Znf_RING_H2"/>
</dbReference>
<dbReference type="SUPFAM" id="SSF57850">
    <property type="entry name" value="RING/U-box"/>
    <property type="match status" value="1"/>
</dbReference>
<feature type="transmembrane region" description="Helical" evidence="11">
    <location>
        <begin position="50"/>
        <end position="71"/>
    </location>
</feature>
<evidence type="ECO:0000256" key="11">
    <source>
        <dbReference type="SAM" id="Phobius"/>
    </source>
</evidence>
<dbReference type="GO" id="GO:0008270">
    <property type="term" value="F:zinc ion binding"/>
    <property type="evidence" value="ECO:0007669"/>
    <property type="project" value="UniProtKB-KW"/>
</dbReference>
<keyword evidence="14" id="KW-1185">Reference proteome</keyword>
<dbReference type="InterPro" id="IPR013083">
    <property type="entry name" value="Znf_RING/FYVE/PHD"/>
</dbReference>
<feature type="transmembrane region" description="Helical" evidence="11">
    <location>
        <begin position="100"/>
        <end position="122"/>
    </location>
</feature>
<dbReference type="Gene3D" id="3.30.40.10">
    <property type="entry name" value="Zinc/RING finger domain, C3HC4 (zinc finger)"/>
    <property type="match status" value="1"/>
</dbReference>
<name>A0AAD9IFD8_PROWI</name>
<dbReference type="GO" id="GO:0061630">
    <property type="term" value="F:ubiquitin protein ligase activity"/>
    <property type="evidence" value="ECO:0007669"/>
    <property type="project" value="TreeGrafter"/>
</dbReference>
<evidence type="ECO:0000256" key="6">
    <source>
        <dbReference type="ARBA" id="ARBA00022786"/>
    </source>
</evidence>
<comment type="pathway">
    <text evidence="2">Protein modification; protein ubiquitination.</text>
</comment>
<reference evidence="13" key="1">
    <citation type="submission" date="2021-01" db="EMBL/GenBank/DDBJ databases">
        <authorList>
            <person name="Eckstrom K.M.E."/>
        </authorList>
    </citation>
    <scope>NUCLEOTIDE SEQUENCE</scope>
    <source>
        <strain evidence="13">UVCC 0001</strain>
    </source>
</reference>
<keyword evidence="6" id="KW-0833">Ubl conjugation pathway</keyword>
<keyword evidence="9 11" id="KW-0472">Membrane</keyword>
<keyword evidence="4" id="KW-0479">Metal-binding</keyword>
<evidence type="ECO:0000313" key="13">
    <source>
        <dbReference type="EMBL" id="KAK2077391.1"/>
    </source>
</evidence>
<evidence type="ECO:0000256" key="4">
    <source>
        <dbReference type="ARBA" id="ARBA00022723"/>
    </source>
</evidence>
<proteinExistence type="predicted"/>
<evidence type="ECO:0000256" key="5">
    <source>
        <dbReference type="ARBA" id="ARBA00022771"/>
    </source>
</evidence>
<comment type="caution">
    <text evidence="13">The sequence shown here is derived from an EMBL/GenBank/DDBJ whole genome shotgun (WGS) entry which is preliminary data.</text>
</comment>
<dbReference type="PROSITE" id="PS50089">
    <property type="entry name" value="ZF_RING_2"/>
    <property type="match status" value="1"/>
</dbReference>
<evidence type="ECO:0000256" key="3">
    <source>
        <dbReference type="ARBA" id="ARBA00022692"/>
    </source>
</evidence>
<evidence type="ECO:0000256" key="1">
    <source>
        <dbReference type="ARBA" id="ARBA00004141"/>
    </source>
</evidence>
<dbReference type="GO" id="GO:0036503">
    <property type="term" value="P:ERAD pathway"/>
    <property type="evidence" value="ECO:0007669"/>
    <property type="project" value="TreeGrafter"/>
</dbReference>
<feature type="transmembrane region" description="Helical" evidence="11">
    <location>
        <begin position="78"/>
        <end position="94"/>
    </location>
</feature>
<gene>
    <name evidence="13" type="ORF">QBZ16_004236</name>
</gene>
<comment type="subcellular location">
    <subcellularLocation>
        <location evidence="1">Membrane</location>
        <topology evidence="1">Multi-pass membrane protein</topology>
    </subcellularLocation>
</comment>
<evidence type="ECO:0000256" key="10">
    <source>
        <dbReference type="PROSITE-ProRule" id="PRU00175"/>
    </source>
</evidence>
<feature type="transmembrane region" description="Helical" evidence="11">
    <location>
        <begin position="134"/>
        <end position="158"/>
    </location>
</feature>
<dbReference type="PANTHER" id="PTHR13407:SF0">
    <property type="entry name" value="FI05221P"/>
    <property type="match status" value="1"/>
</dbReference>
<dbReference type="AlphaFoldDB" id="A0AAD9IFD8"/>
<dbReference type="GO" id="GO:0005789">
    <property type="term" value="C:endoplasmic reticulum membrane"/>
    <property type="evidence" value="ECO:0007669"/>
    <property type="project" value="TreeGrafter"/>
</dbReference>
<feature type="domain" description="RING-type" evidence="12">
    <location>
        <begin position="218"/>
        <end position="276"/>
    </location>
</feature>
<dbReference type="PANTHER" id="PTHR13407">
    <property type="entry name" value="RNF121 PROTEIN"/>
    <property type="match status" value="1"/>
</dbReference>
<keyword evidence="3 11" id="KW-0812">Transmembrane</keyword>
<accession>A0AAD9IFD8</accession>
<evidence type="ECO:0000256" key="2">
    <source>
        <dbReference type="ARBA" id="ARBA00004906"/>
    </source>
</evidence>
<dbReference type="InterPro" id="IPR001841">
    <property type="entry name" value="Znf_RING"/>
</dbReference>
<dbReference type="SMART" id="SM00184">
    <property type="entry name" value="RING"/>
    <property type="match status" value="1"/>
</dbReference>
<dbReference type="Pfam" id="PF12678">
    <property type="entry name" value="zf-rbx1"/>
    <property type="match status" value="1"/>
</dbReference>
<dbReference type="EMBL" id="JASFZW010000006">
    <property type="protein sequence ID" value="KAK2077391.1"/>
    <property type="molecule type" value="Genomic_DNA"/>
</dbReference>
<keyword evidence="8 11" id="KW-1133">Transmembrane helix</keyword>
<evidence type="ECO:0000259" key="12">
    <source>
        <dbReference type="PROSITE" id="PS50089"/>
    </source>
</evidence>
<dbReference type="GO" id="GO:0000139">
    <property type="term" value="C:Golgi membrane"/>
    <property type="evidence" value="ECO:0007669"/>
    <property type="project" value="TreeGrafter"/>
</dbReference>
<evidence type="ECO:0000256" key="7">
    <source>
        <dbReference type="ARBA" id="ARBA00022833"/>
    </source>
</evidence>
<evidence type="ECO:0000313" key="14">
    <source>
        <dbReference type="Proteomes" id="UP001255856"/>
    </source>
</evidence>
<evidence type="ECO:0000256" key="9">
    <source>
        <dbReference type="ARBA" id="ARBA00023136"/>
    </source>
</evidence>
<protein>
    <recommendedName>
        <fullName evidence="12">RING-type domain-containing protein</fullName>
    </recommendedName>
</protein>
<dbReference type="Proteomes" id="UP001255856">
    <property type="component" value="Unassembled WGS sequence"/>
</dbReference>
<sequence>MEGRMTTGVLVGSMSAGVNGTSPALGLNGTALNGTLAGKHQPTPEEIRNSIIVFYIVLFVLMGAQGGLYAWRKYHRRSYELASLVGLWVIPPIISFELGFYRFLLAWAVYSAISGFHLYLCYVGPLNKDLPLRIYRWFSWVFTSSIVLGVTGYILLLLEALALGPLLRAFLSPGACLTVLWYGLYFGILTRDMAEVASDRIAVTLGQRRRLAVSVRNCGICSGELDDAPGRGGAPARGAIGAGRETVQLSCKHLFHSDCIRGWTIVGKKDVCPTCHEKVDLRKLYASRPWESRNISWNQMLDMVRFLVVWNPLILTFLHFLFHWMGLERTVGNHGAGGTALGLNATSLNATSLNATGLSPFVLSS</sequence>
<dbReference type="InterPro" id="IPR040176">
    <property type="entry name" value="RNF121/RNF175"/>
</dbReference>
<keyword evidence="5 10" id="KW-0863">Zinc-finger</keyword>
<evidence type="ECO:0000256" key="8">
    <source>
        <dbReference type="ARBA" id="ARBA00022989"/>
    </source>
</evidence>
<keyword evidence="7" id="KW-0862">Zinc</keyword>